<dbReference type="Pfam" id="PF00106">
    <property type="entry name" value="adh_short"/>
    <property type="match status" value="1"/>
</dbReference>
<evidence type="ECO:0000313" key="3">
    <source>
        <dbReference type="EMBL" id="CAE6456364.1"/>
    </source>
</evidence>
<protein>
    <submittedName>
        <fullName evidence="3">Uncharacterized protein</fullName>
    </submittedName>
</protein>
<dbReference type="Proteomes" id="UP000663853">
    <property type="component" value="Unassembled WGS sequence"/>
</dbReference>
<keyword evidence="1" id="KW-0560">Oxidoreductase</keyword>
<gene>
    <name evidence="3" type="ORF">RDB_LOCUS55949</name>
</gene>
<dbReference type="PRINTS" id="PR00081">
    <property type="entry name" value="GDHRDH"/>
</dbReference>
<dbReference type="InterPro" id="IPR002347">
    <property type="entry name" value="SDR_fam"/>
</dbReference>
<dbReference type="PANTHER" id="PTHR43157">
    <property type="entry name" value="PHOSPHATIDYLINOSITOL-GLYCAN BIOSYNTHESIS CLASS F PROTEIN-RELATED"/>
    <property type="match status" value="1"/>
</dbReference>
<dbReference type="PANTHER" id="PTHR43157:SF31">
    <property type="entry name" value="PHOSPHATIDYLINOSITOL-GLYCAN BIOSYNTHESIS CLASS F PROTEIN"/>
    <property type="match status" value="1"/>
</dbReference>
<accession>A0A8H3BGA3</accession>
<evidence type="ECO:0000313" key="4">
    <source>
        <dbReference type="Proteomes" id="UP000663853"/>
    </source>
</evidence>
<name>A0A8H3BGA3_9AGAM</name>
<comment type="similarity">
    <text evidence="2">Belongs to the short-chain dehydrogenases/reductases (SDR) family.</text>
</comment>
<organism evidence="3 4">
    <name type="scientific">Rhizoctonia solani</name>
    <dbReference type="NCBI Taxonomy" id="456999"/>
    <lineage>
        <taxon>Eukaryota</taxon>
        <taxon>Fungi</taxon>
        <taxon>Dikarya</taxon>
        <taxon>Basidiomycota</taxon>
        <taxon>Agaricomycotina</taxon>
        <taxon>Agaricomycetes</taxon>
        <taxon>Cantharellales</taxon>
        <taxon>Ceratobasidiaceae</taxon>
        <taxon>Rhizoctonia</taxon>
    </lineage>
</organism>
<dbReference type="InterPro" id="IPR036291">
    <property type="entry name" value="NAD(P)-bd_dom_sf"/>
</dbReference>
<comment type="caution">
    <text evidence="3">The sequence shown here is derived from an EMBL/GenBank/DDBJ whole genome shotgun (WGS) entry which is preliminary data.</text>
</comment>
<dbReference type="PRINTS" id="PR00080">
    <property type="entry name" value="SDRFAMILY"/>
</dbReference>
<evidence type="ECO:0000256" key="2">
    <source>
        <dbReference type="RuleBase" id="RU000363"/>
    </source>
</evidence>
<proteinExistence type="inferred from homology"/>
<dbReference type="AlphaFoldDB" id="A0A8H3BGA3"/>
<dbReference type="SUPFAM" id="SSF51735">
    <property type="entry name" value="NAD(P)-binding Rossmann-fold domains"/>
    <property type="match status" value="1"/>
</dbReference>
<reference evidence="3" key="1">
    <citation type="submission" date="2021-01" db="EMBL/GenBank/DDBJ databases">
        <authorList>
            <person name="Kaushik A."/>
        </authorList>
    </citation>
    <scope>NUCLEOTIDE SEQUENCE</scope>
    <source>
        <strain evidence="3">AG6-10EEA</strain>
    </source>
</reference>
<dbReference type="GO" id="GO:0016491">
    <property type="term" value="F:oxidoreductase activity"/>
    <property type="evidence" value="ECO:0007669"/>
    <property type="project" value="UniProtKB-KW"/>
</dbReference>
<evidence type="ECO:0000256" key="1">
    <source>
        <dbReference type="ARBA" id="ARBA00023002"/>
    </source>
</evidence>
<dbReference type="EMBL" id="CAJMXA010001258">
    <property type="protein sequence ID" value="CAE6456364.1"/>
    <property type="molecule type" value="Genomic_DNA"/>
</dbReference>
<sequence length="354" mass="38987">MPYSQDAHFHFVGSLLSSISFLRTNLENFLIFFSPKLTLTHSPDLYGKVAIVTGANSGVGFEAAKALAGMGARVILACRNEAKGKIAKLKIVESTGNSNIEVEVLDLASFSSIKKFLERWGSRQMKSVDILINNAGCFASAASVTEDGFEYIYQANHLGHVLLTLSLLNRGRMSPDARIVNVSSGISYGSDELDTTNVDSRELLANYTANTGAPLSFGDAMVLYARSKAAQVVWSLALQRRLAGREGWQNISVHACHPGTVKSSLWAQPDGVGSMVGQMADIFRMVGNTFGIPNEQGAVTPVWLATDPEPARPEMRGLYWDRLRWRWIRPWIMDVKRQDDLWGKWCEDVGVALR</sequence>
<dbReference type="Gene3D" id="3.40.50.720">
    <property type="entry name" value="NAD(P)-binding Rossmann-like Domain"/>
    <property type="match status" value="1"/>
</dbReference>